<dbReference type="PROSITE" id="PS50113">
    <property type="entry name" value="PAC"/>
    <property type="match status" value="2"/>
</dbReference>
<feature type="domain" description="PAC" evidence="5">
    <location>
        <begin position="77"/>
        <end position="131"/>
    </location>
</feature>
<dbReference type="PANTHER" id="PTHR24422:SF10">
    <property type="entry name" value="CHEMOTAXIS PROTEIN METHYLTRANSFERASE 2"/>
    <property type="match status" value="1"/>
</dbReference>
<evidence type="ECO:0000259" key="3">
    <source>
        <dbReference type="PROSITE" id="PS50111"/>
    </source>
</evidence>
<dbReference type="GO" id="GO:0016020">
    <property type="term" value="C:membrane"/>
    <property type="evidence" value="ECO:0007669"/>
    <property type="project" value="InterPro"/>
</dbReference>
<reference evidence="6 7" key="1">
    <citation type="submission" date="2016-10" db="EMBL/GenBank/DDBJ databases">
        <authorList>
            <person name="de Groot N.N."/>
        </authorList>
    </citation>
    <scope>NUCLEOTIDE SEQUENCE [LARGE SCALE GENOMIC DNA]</scope>
    <source>
        <strain evidence="6 7">CGMCC 1.6493</strain>
    </source>
</reference>
<dbReference type="EMBL" id="FPAQ01000013">
    <property type="protein sequence ID" value="SFT66637.1"/>
    <property type="molecule type" value="Genomic_DNA"/>
</dbReference>
<dbReference type="InterPro" id="IPR001610">
    <property type="entry name" value="PAC"/>
</dbReference>
<dbReference type="InterPro" id="IPR000700">
    <property type="entry name" value="PAS-assoc_C"/>
</dbReference>
<dbReference type="SUPFAM" id="SSF55785">
    <property type="entry name" value="PYP-like sensor domain (PAS domain)"/>
    <property type="match status" value="2"/>
</dbReference>
<keyword evidence="2" id="KW-0175">Coiled coil</keyword>
<dbReference type="AlphaFoldDB" id="A0A1I6ZVI0"/>
<dbReference type="InterPro" id="IPR004089">
    <property type="entry name" value="MCPsignal_dom"/>
</dbReference>
<name>A0A1I6ZVI0_9GAMM</name>
<dbReference type="SMART" id="SM00283">
    <property type="entry name" value="MA"/>
    <property type="match status" value="1"/>
</dbReference>
<dbReference type="RefSeq" id="WP_089848871.1">
    <property type="nucleotide sequence ID" value="NZ_FPAQ01000013.1"/>
</dbReference>
<accession>A0A1I6ZVI0</accession>
<dbReference type="NCBIfam" id="TIGR00229">
    <property type="entry name" value="sensory_box"/>
    <property type="match status" value="2"/>
</dbReference>
<protein>
    <submittedName>
        <fullName evidence="6">Methyl-accepting chemotaxis sensory transducer with Pas/Pac sensor</fullName>
    </submittedName>
</protein>
<dbReference type="GO" id="GO:0007165">
    <property type="term" value="P:signal transduction"/>
    <property type="evidence" value="ECO:0007669"/>
    <property type="project" value="UniProtKB-KW"/>
</dbReference>
<organism evidence="6 7">
    <name type="scientific">Halomonas saccharevitans</name>
    <dbReference type="NCBI Taxonomy" id="416872"/>
    <lineage>
        <taxon>Bacteria</taxon>
        <taxon>Pseudomonadati</taxon>
        <taxon>Pseudomonadota</taxon>
        <taxon>Gammaproteobacteria</taxon>
        <taxon>Oceanospirillales</taxon>
        <taxon>Halomonadaceae</taxon>
        <taxon>Halomonas</taxon>
    </lineage>
</organism>
<dbReference type="Pfam" id="PF08448">
    <property type="entry name" value="PAS_4"/>
    <property type="match status" value="1"/>
</dbReference>
<dbReference type="GO" id="GO:0006935">
    <property type="term" value="P:chemotaxis"/>
    <property type="evidence" value="ECO:0007669"/>
    <property type="project" value="UniProtKB-ARBA"/>
</dbReference>
<dbReference type="Proteomes" id="UP000199594">
    <property type="component" value="Unassembled WGS sequence"/>
</dbReference>
<dbReference type="InterPro" id="IPR013656">
    <property type="entry name" value="PAS_4"/>
</dbReference>
<proteinExistence type="predicted"/>
<dbReference type="PANTHER" id="PTHR24422">
    <property type="entry name" value="CHEMOTAXIS PROTEIN METHYLTRANSFERASE"/>
    <property type="match status" value="1"/>
</dbReference>
<evidence type="ECO:0000313" key="7">
    <source>
        <dbReference type="Proteomes" id="UP000199594"/>
    </source>
</evidence>
<dbReference type="SUPFAM" id="SSF58104">
    <property type="entry name" value="Methyl-accepting chemotaxis protein (MCP) signaling domain"/>
    <property type="match status" value="1"/>
</dbReference>
<evidence type="ECO:0000313" key="6">
    <source>
        <dbReference type="EMBL" id="SFT66637.1"/>
    </source>
</evidence>
<feature type="domain" description="PAC" evidence="5">
    <location>
        <begin position="199"/>
        <end position="251"/>
    </location>
</feature>
<dbReference type="Gene3D" id="3.30.450.20">
    <property type="entry name" value="PAS domain"/>
    <property type="match status" value="2"/>
</dbReference>
<dbReference type="CDD" id="cd00130">
    <property type="entry name" value="PAS"/>
    <property type="match status" value="2"/>
</dbReference>
<dbReference type="InterPro" id="IPR000014">
    <property type="entry name" value="PAS"/>
</dbReference>
<dbReference type="InterPro" id="IPR035965">
    <property type="entry name" value="PAS-like_dom_sf"/>
</dbReference>
<evidence type="ECO:0000259" key="4">
    <source>
        <dbReference type="PROSITE" id="PS50112"/>
    </source>
</evidence>
<feature type="domain" description="Methyl-accepting transducer" evidence="3">
    <location>
        <begin position="252"/>
        <end position="417"/>
    </location>
</feature>
<feature type="domain" description="PAS" evidence="4">
    <location>
        <begin position="148"/>
        <end position="172"/>
    </location>
</feature>
<evidence type="ECO:0000256" key="2">
    <source>
        <dbReference type="SAM" id="Coils"/>
    </source>
</evidence>
<dbReference type="PROSITE" id="PS50111">
    <property type="entry name" value="CHEMOTAXIS_TRANSDUC_2"/>
    <property type="match status" value="1"/>
</dbReference>
<dbReference type="OrthoDB" id="9765776at2"/>
<keyword evidence="1" id="KW-0807">Transducer</keyword>
<evidence type="ECO:0000259" key="5">
    <source>
        <dbReference type="PROSITE" id="PS50113"/>
    </source>
</evidence>
<dbReference type="PROSITE" id="PS50112">
    <property type="entry name" value="PAS"/>
    <property type="match status" value="1"/>
</dbReference>
<gene>
    <name evidence="6" type="ORF">SAMN04487956_11380</name>
</gene>
<dbReference type="Pfam" id="PF13426">
    <property type="entry name" value="PAS_9"/>
    <property type="match status" value="1"/>
</dbReference>
<evidence type="ECO:0000256" key="1">
    <source>
        <dbReference type="PROSITE-ProRule" id="PRU00284"/>
    </source>
</evidence>
<dbReference type="Pfam" id="PF00015">
    <property type="entry name" value="MCPsignal"/>
    <property type="match status" value="1"/>
</dbReference>
<dbReference type="Gene3D" id="1.10.287.950">
    <property type="entry name" value="Methyl-accepting chemotaxis protein"/>
    <property type="match status" value="1"/>
</dbReference>
<sequence>MLTTTRKTPLYRALTAHTPCIVFSPDGVILKASAPFLDAVGYQLDQVKGKHHRLFCPQEIHNDPAYRLFWEKLAGGESQEGTFQRLDARGVPLWLEATYVPVKGARGRVAYIIKIASDVTRQRQATDDQQAVLGALNASMAVIEFTPDGEILRANDNFLDTMGYRQEDIAGRHHRMFCSEAFYANNPGFWAELADNVFKQGRYERFTADGRSVWLEATYNPVTDANGRVTRIVKFATDITPAIESEAAARHTVESARVSAQQTETIAADGLTQLEEAVDSTQRAGEEIQAAQEIISALQEQVRTINGITDAISRIAQQTNLLSLNAAVEAARAGDHGRGFAVVAKEVRELSQGSTQAAEQITRVLNDNNERIGMANQKILDVVEHSQVNQQRIHATQDVIREILTGAQSVSEAIREL</sequence>
<dbReference type="InterPro" id="IPR050903">
    <property type="entry name" value="Bact_Chemotaxis_MeTrfase"/>
</dbReference>
<feature type="coiled-coil region" evidence="2">
    <location>
        <begin position="271"/>
        <end position="301"/>
    </location>
</feature>
<dbReference type="SMART" id="SM00086">
    <property type="entry name" value="PAC"/>
    <property type="match status" value="2"/>
</dbReference>
<dbReference type="SMART" id="SM00091">
    <property type="entry name" value="PAS"/>
    <property type="match status" value="2"/>
</dbReference>